<evidence type="ECO:0000259" key="2">
    <source>
        <dbReference type="PROSITE" id="PS51752"/>
    </source>
</evidence>
<name>A0ABC9B383_9POAL</name>
<feature type="domain" description="Jacalin-type lectin" evidence="2">
    <location>
        <begin position="138"/>
        <end position="298"/>
    </location>
</feature>
<dbReference type="Proteomes" id="UP001497457">
    <property type="component" value="Chromosome 23rd"/>
</dbReference>
<dbReference type="InterPro" id="IPR033734">
    <property type="entry name" value="Jacalin-like_lectin_dom_plant"/>
</dbReference>
<dbReference type="GO" id="GO:0030246">
    <property type="term" value="F:carbohydrate binding"/>
    <property type="evidence" value="ECO:0007669"/>
    <property type="project" value="UniProtKB-KW"/>
</dbReference>
<dbReference type="SUPFAM" id="SSF51101">
    <property type="entry name" value="Mannose-binding lectins"/>
    <property type="match status" value="1"/>
</dbReference>
<proteinExistence type="predicted"/>
<reference evidence="3" key="1">
    <citation type="submission" date="2024-10" db="EMBL/GenBank/DDBJ databases">
        <authorList>
            <person name="Ryan C."/>
        </authorList>
    </citation>
    <scope>NUCLEOTIDE SEQUENCE [LARGE SCALE GENOMIC DNA]</scope>
</reference>
<dbReference type="CDD" id="cd09612">
    <property type="entry name" value="Jacalin"/>
    <property type="match status" value="1"/>
</dbReference>
<dbReference type="SMART" id="SM00915">
    <property type="entry name" value="Jacalin"/>
    <property type="match status" value="1"/>
</dbReference>
<sequence length="315" mass="33533">MANNKLKLSGAAVLLVIVVPLFMYGGALLIGIQLGRALERSPDSMSVSFSIRGALAYLAKELWYSNNNVLGLGRRGGKAAQVWVAASLVRPESSDMEQSNKHRRSYIPFPRSVEGRDNSSAAHKAHRHYTNHTWPRGVMSVGPWGGSGGQPFYMLRASSGAPRLHSVTLQHSPSGIHSLACQYSVSGGDSSRRFRMAAGPWGRPQSSTGSLLHATINLAAGEHVTAMEGTVGHFATVPGVIVTSLAFRTNTGRTYGPYGRTTAGTTPFSVPAADGACIVGFWGRSGWLLDAIGVYMKPCSSSSNPAYKAAMRRQG</sequence>
<dbReference type="InterPro" id="IPR036404">
    <property type="entry name" value="Jacalin-like_lectin_dom_sf"/>
</dbReference>
<dbReference type="Gene3D" id="2.100.10.30">
    <property type="entry name" value="Jacalin-like lectin domain"/>
    <property type="match status" value="1"/>
</dbReference>
<protein>
    <recommendedName>
        <fullName evidence="2">Jacalin-type lectin domain-containing protein</fullName>
    </recommendedName>
</protein>
<keyword evidence="1" id="KW-0430">Lectin</keyword>
<dbReference type="AlphaFoldDB" id="A0ABC9B383"/>
<dbReference type="InterPro" id="IPR001229">
    <property type="entry name" value="Jacalin-like_lectin_dom"/>
</dbReference>
<dbReference type="PANTHER" id="PTHR46506">
    <property type="entry name" value="OS05G0143600 PROTEIN"/>
    <property type="match status" value="1"/>
</dbReference>
<evidence type="ECO:0000313" key="4">
    <source>
        <dbReference type="Proteomes" id="UP001497457"/>
    </source>
</evidence>
<dbReference type="PROSITE" id="PS51752">
    <property type="entry name" value="JACALIN_LECTIN"/>
    <property type="match status" value="1"/>
</dbReference>
<dbReference type="Pfam" id="PF01419">
    <property type="entry name" value="Jacalin"/>
    <property type="match status" value="1"/>
</dbReference>
<gene>
    <name evidence="3" type="ORF">URODEC1_LOCUS59971</name>
</gene>
<dbReference type="EMBL" id="OZ075133">
    <property type="protein sequence ID" value="CAL4989863.1"/>
    <property type="molecule type" value="Genomic_DNA"/>
</dbReference>
<evidence type="ECO:0000313" key="3">
    <source>
        <dbReference type="EMBL" id="CAL4989863.1"/>
    </source>
</evidence>
<evidence type="ECO:0000256" key="1">
    <source>
        <dbReference type="ARBA" id="ARBA00022734"/>
    </source>
</evidence>
<accession>A0ABC9B383</accession>
<keyword evidence="4" id="KW-1185">Reference proteome</keyword>
<organism evidence="3 4">
    <name type="scientific">Urochloa decumbens</name>
    <dbReference type="NCBI Taxonomy" id="240449"/>
    <lineage>
        <taxon>Eukaryota</taxon>
        <taxon>Viridiplantae</taxon>
        <taxon>Streptophyta</taxon>
        <taxon>Embryophyta</taxon>
        <taxon>Tracheophyta</taxon>
        <taxon>Spermatophyta</taxon>
        <taxon>Magnoliopsida</taxon>
        <taxon>Liliopsida</taxon>
        <taxon>Poales</taxon>
        <taxon>Poaceae</taxon>
        <taxon>PACMAD clade</taxon>
        <taxon>Panicoideae</taxon>
        <taxon>Panicodae</taxon>
        <taxon>Paniceae</taxon>
        <taxon>Melinidinae</taxon>
        <taxon>Urochloa</taxon>
    </lineage>
</organism>